<dbReference type="PANTHER" id="PTHR43214">
    <property type="entry name" value="TWO-COMPONENT RESPONSE REGULATOR"/>
    <property type="match status" value="1"/>
</dbReference>
<evidence type="ECO:0000259" key="6">
    <source>
        <dbReference type="PROSITE" id="PS50043"/>
    </source>
</evidence>
<dbReference type="InterPro" id="IPR016032">
    <property type="entry name" value="Sig_transdc_resp-reg_C-effctor"/>
</dbReference>
<name>A0ABV9W2L6_9ACTN</name>
<dbReference type="SUPFAM" id="SSF46894">
    <property type="entry name" value="C-terminal effector domain of the bipartite response regulators"/>
    <property type="match status" value="1"/>
</dbReference>
<dbReference type="InterPro" id="IPR058245">
    <property type="entry name" value="NreC/VraR/RcsB-like_REC"/>
</dbReference>
<dbReference type="RefSeq" id="WP_380118909.1">
    <property type="nucleotide sequence ID" value="NZ_JBHSIU010000037.1"/>
</dbReference>
<feature type="modified residue" description="4-aspartylphosphate" evidence="5">
    <location>
        <position position="55"/>
    </location>
</feature>
<feature type="domain" description="HTH luxR-type" evidence="6">
    <location>
        <begin position="148"/>
        <end position="213"/>
    </location>
</feature>
<dbReference type="Gene3D" id="3.40.50.2300">
    <property type="match status" value="1"/>
</dbReference>
<keyword evidence="2" id="KW-0805">Transcription regulation</keyword>
<dbReference type="PRINTS" id="PR00038">
    <property type="entry name" value="HTHLUXR"/>
</dbReference>
<dbReference type="InterPro" id="IPR039420">
    <property type="entry name" value="WalR-like"/>
</dbReference>
<evidence type="ECO:0000256" key="2">
    <source>
        <dbReference type="ARBA" id="ARBA00023015"/>
    </source>
</evidence>
<comment type="caution">
    <text evidence="8">The sequence shown here is derived from an EMBL/GenBank/DDBJ whole genome shotgun (WGS) entry which is preliminary data.</text>
</comment>
<evidence type="ECO:0000256" key="3">
    <source>
        <dbReference type="ARBA" id="ARBA00023125"/>
    </source>
</evidence>
<organism evidence="8 9">
    <name type="scientific">Dactylosporangium cerinum</name>
    <dbReference type="NCBI Taxonomy" id="1434730"/>
    <lineage>
        <taxon>Bacteria</taxon>
        <taxon>Bacillati</taxon>
        <taxon>Actinomycetota</taxon>
        <taxon>Actinomycetes</taxon>
        <taxon>Micromonosporales</taxon>
        <taxon>Micromonosporaceae</taxon>
        <taxon>Dactylosporangium</taxon>
    </lineage>
</organism>
<dbReference type="Proteomes" id="UP001595912">
    <property type="component" value="Unassembled WGS sequence"/>
</dbReference>
<dbReference type="PROSITE" id="PS00622">
    <property type="entry name" value="HTH_LUXR_1"/>
    <property type="match status" value="1"/>
</dbReference>
<evidence type="ECO:0000259" key="7">
    <source>
        <dbReference type="PROSITE" id="PS50110"/>
    </source>
</evidence>
<proteinExistence type="predicted"/>
<dbReference type="SUPFAM" id="SSF52172">
    <property type="entry name" value="CheY-like"/>
    <property type="match status" value="1"/>
</dbReference>
<reference evidence="9" key="1">
    <citation type="journal article" date="2019" name="Int. J. Syst. Evol. Microbiol.">
        <title>The Global Catalogue of Microorganisms (GCM) 10K type strain sequencing project: providing services to taxonomists for standard genome sequencing and annotation.</title>
        <authorList>
            <consortium name="The Broad Institute Genomics Platform"/>
            <consortium name="The Broad Institute Genome Sequencing Center for Infectious Disease"/>
            <person name="Wu L."/>
            <person name="Ma J."/>
        </authorList>
    </citation>
    <scope>NUCLEOTIDE SEQUENCE [LARGE SCALE GENOMIC DNA]</scope>
    <source>
        <strain evidence="9">CGMCC 4.7152</strain>
    </source>
</reference>
<evidence type="ECO:0000256" key="4">
    <source>
        <dbReference type="ARBA" id="ARBA00023163"/>
    </source>
</evidence>
<dbReference type="CDD" id="cd17535">
    <property type="entry name" value="REC_NarL-like"/>
    <property type="match status" value="1"/>
</dbReference>
<dbReference type="SMART" id="SM00421">
    <property type="entry name" value="HTH_LUXR"/>
    <property type="match status" value="1"/>
</dbReference>
<dbReference type="InterPro" id="IPR011006">
    <property type="entry name" value="CheY-like_superfamily"/>
</dbReference>
<keyword evidence="9" id="KW-1185">Reference proteome</keyword>
<dbReference type="PROSITE" id="PS50043">
    <property type="entry name" value="HTH_LUXR_2"/>
    <property type="match status" value="1"/>
</dbReference>
<keyword evidence="4" id="KW-0804">Transcription</keyword>
<keyword evidence="1 5" id="KW-0597">Phosphoprotein</keyword>
<sequence length="216" mass="23072">MTTSVLIVDDNPIVRDSLRGVLDLSGEVRVVGEAGNGRDALTLALRHRPDVTLLDHRMPIADGLSIVDELARHTAVLALTSDASPDVIASMLRGGARGYLVHGHFDPPDLLRAVLAVAAGQSWLSPVAASVAVSVAGSALREQGSRRAARDRFGLTDRERDVLDLLCAGLSNAAIAERLRLTEKTVKNHLYHAFAKLQVGSRTEAVVRWSAGTFDS</sequence>
<evidence type="ECO:0000313" key="9">
    <source>
        <dbReference type="Proteomes" id="UP001595912"/>
    </source>
</evidence>
<dbReference type="PROSITE" id="PS50110">
    <property type="entry name" value="RESPONSE_REGULATORY"/>
    <property type="match status" value="1"/>
</dbReference>
<dbReference type="Pfam" id="PF00072">
    <property type="entry name" value="Response_reg"/>
    <property type="match status" value="1"/>
</dbReference>
<dbReference type="InterPro" id="IPR001789">
    <property type="entry name" value="Sig_transdc_resp-reg_receiver"/>
</dbReference>
<gene>
    <name evidence="8" type="ORF">ACFPIJ_27855</name>
</gene>
<dbReference type="CDD" id="cd06170">
    <property type="entry name" value="LuxR_C_like"/>
    <property type="match status" value="1"/>
</dbReference>
<evidence type="ECO:0000256" key="5">
    <source>
        <dbReference type="PROSITE-ProRule" id="PRU00169"/>
    </source>
</evidence>
<feature type="domain" description="Response regulatory" evidence="7">
    <location>
        <begin position="4"/>
        <end position="117"/>
    </location>
</feature>
<evidence type="ECO:0000256" key="1">
    <source>
        <dbReference type="ARBA" id="ARBA00022553"/>
    </source>
</evidence>
<dbReference type="PANTHER" id="PTHR43214:SF24">
    <property type="entry name" value="TRANSCRIPTIONAL REGULATORY PROTEIN NARL-RELATED"/>
    <property type="match status" value="1"/>
</dbReference>
<keyword evidence="3" id="KW-0238">DNA-binding</keyword>
<evidence type="ECO:0000313" key="8">
    <source>
        <dbReference type="EMBL" id="MFC5001638.1"/>
    </source>
</evidence>
<dbReference type="InterPro" id="IPR000792">
    <property type="entry name" value="Tscrpt_reg_LuxR_C"/>
</dbReference>
<dbReference type="SMART" id="SM00448">
    <property type="entry name" value="REC"/>
    <property type="match status" value="1"/>
</dbReference>
<accession>A0ABV9W2L6</accession>
<dbReference type="Pfam" id="PF00196">
    <property type="entry name" value="GerE"/>
    <property type="match status" value="1"/>
</dbReference>
<protein>
    <submittedName>
        <fullName evidence="8">Response regulator</fullName>
    </submittedName>
</protein>
<dbReference type="EMBL" id="JBHSIU010000037">
    <property type="protein sequence ID" value="MFC5001638.1"/>
    <property type="molecule type" value="Genomic_DNA"/>
</dbReference>